<dbReference type="VEuPathDB" id="FungiDB:VP01_1374g3"/>
<feature type="region of interest" description="Disordered" evidence="1">
    <location>
        <begin position="319"/>
        <end position="349"/>
    </location>
</feature>
<dbReference type="Proteomes" id="UP000037035">
    <property type="component" value="Unassembled WGS sequence"/>
</dbReference>
<protein>
    <submittedName>
        <fullName evidence="3">Putative signal peptide protein</fullName>
    </submittedName>
</protein>
<keyword evidence="2" id="KW-0732">Signal</keyword>
<organism evidence="3 4">
    <name type="scientific">Puccinia sorghi</name>
    <dbReference type="NCBI Taxonomy" id="27349"/>
    <lineage>
        <taxon>Eukaryota</taxon>
        <taxon>Fungi</taxon>
        <taxon>Dikarya</taxon>
        <taxon>Basidiomycota</taxon>
        <taxon>Pucciniomycotina</taxon>
        <taxon>Pucciniomycetes</taxon>
        <taxon>Pucciniales</taxon>
        <taxon>Pucciniaceae</taxon>
        <taxon>Puccinia</taxon>
    </lineage>
</organism>
<accession>A0A0L6VLR9</accession>
<feature type="signal peptide" evidence="2">
    <location>
        <begin position="1"/>
        <end position="30"/>
    </location>
</feature>
<proteinExistence type="predicted"/>
<evidence type="ECO:0000313" key="4">
    <source>
        <dbReference type="Proteomes" id="UP000037035"/>
    </source>
</evidence>
<gene>
    <name evidence="3" type="ORF">VP01_1374g3</name>
</gene>
<evidence type="ECO:0000256" key="2">
    <source>
        <dbReference type="SAM" id="SignalP"/>
    </source>
</evidence>
<comment type="caution">
    <text evidence="3">The sequence shown here is derived from an EMBL/GenBank/DDBJ whole genome shotgun (WGS) entry which is preliminary data.</text>
</comment>
<feature type="chain" id="PRO_5005568638" evidence="2">
    <location>
        <begin position="31"/>
        <end position="600"/>
    </location>
</feature>
<keyword evidence="4" id="KW-1185">Reference proteome</keyword>
<evidence type="ECO:0000256" key="1">
    <source>
        <dbReference type="SAM" id="MobiDB-lite"/>
    </source>
</evidence>
<dbReference type="OrthoDB" id="2507129at2759"/>
<reference evidence="3 4" key="1">
    <citation type="submission" date="2015-08" db="EMBL/GenBank/DDBJ databases">
        <title>Next Generation Sequencing and Analysis of the Genome of Puccinia sorghi L Schw, the Causal Agent of Maize Common Rust.</title>
        <authorList>
            <person name="Rochi L."/>
            <person name="Burguener G."/>
            <person name="Darino M."/>
            <person name="Turjanski A."/>
            <person name="Kreff E."/>
            <person name="Dieguez M.J."/>
            <person name="Sacco F."/>
        </authorList>
    </citation>
    <scope>NUCLEOTIDE SEQUENCE [LARGE SCALE GENOMIC DNA]</scope>
    <source>
        <strain evidence="3 4">RO10H11247</strain>
    </source>
</reference>
<feature type="region of interest" description="Disordered" evidence="1">
    <location>
        <begin position="378"/>
        <end position="403"/>
    </location>
</feature>
<evidence type="ECO:0000313" key="3">
    <source>
        <dbReference type="EMBL" id="KNZ61649.1"/>
    </source>
</evidence>
<dbReference type="EMBL" id="LAVV01004165">
    <property type="protein sequence ID" value="KNZ61649.1"/>
    <property type="molecule type" value="Genomic_DNA"/>
</dbReference>
<feature type="compositionally biased region" description="Basic residues" evidence="1">
    <location>
        <begin position="325"/>
        <end position="341"/>
    </location>
</feature>
<feature type="compositionally biased region" description="Polar residues" evidence="1">
    <location>
        <begin position="381"/>
        <end position="391"/>
    </location>
</feature>
<dbReference type="AlphaFoldDB" id="A0A0L6VLR9"/>
<name>A0A0L6VLR9_9BASI</name>
<sequence>MPFHDKAPKISNVAMLIILLSLLFSLEVTSVIVSAPSSSDKLLDIKFCHNPQALTLALNQHARAGILDSDSVQTKRTRIYNVIHSGQATGSRSHFSAEQQLSIHAWIFEMQKNWISPTILRDFPSPHVTLIRDSSTGKKVFNPNYVHPFTSTYEFNACERLSQMVHGDGVRLEEAFKTIEREIVKWTKETYLTLASVGKYFHNEDSELYEFFKLSLHDMIWFGIQQSPEERRKLDFVVISKVFSTLWRESSPNSLEQYGPMAIPSLPREPPHRTSNVDTAALLSHKNSNTYQRTSDRELSQSLQISEEIMTRMLPVRVTKDHSMKRQRQGKKLDRGKRHDKGKITEQEPDSGIRMLLDESVLDEEFHFALRNLQARHEETGSSGSLRMPSNLTPPPAKKPELGDRSAFQDISGLRPSQILSDSEILNPVNHGSDKAKVFEETRESLIHKVVDDSGWAEQSAFTPQSAHTLSHWDDGSQTADSLSGWNNYNHHFGDPNLNDHHLIPGGLEGQTGLENYQDLPLLSPETSLWSSSNRFPPLEGNNLFDPSSHPAIYQDNGDAMYSSFKNQPANWEHALMDPDNLLLMDPELLSEIQKLWADD</sequence>